<protein>
    <submittedName>
        <fullName evidence="3">D-Ala-D-Ala carboxypeptidase</fullName>
    </submittedName>
</protein>
<keyword evidence="3" id="KW-0378">Hydrolase</keyword>
<sequence>MRKWLLLLATLLLIGVFYNRFTAAVDMKGSIQPENRYPTETPTPENDPPENELTIEVEADQVNKGNLLLVNEILAVPPNDAEAEAVNLYKHKELRNGFGLLDNKVRLSPDMTKKFSSMIKDAAEVGIDHFLISSGYRNDEEQKALYDQLGSDVAAFPGHSEHSLGLALDIGSTIAQMKDAPEGKWLKENSWKYGFIVRYPEDKTEVTDVMNEPWHFRYVGLPHSAVMQENHLAFEEYLEYLKERKSITAIVGKSTYVVYYFPVSSNTTLHVPTIGSYEVSGNNTDGVIVTVLKS</sequence>
<reference evidence="3 4" key="1">
    <citation type="submission" date="2018-07" db="EMBL/GenBank/DDBJ databases">
        <title>Genomic Encyclopedia of Type Strains, Phase III (KMG-III): the genomes of soil and plant-associated and newly described type strains.</title>
        <authorList>
            <person name="Whitman W."/>
        </authorList>
    </citation>
    <scope>NUCLEOTIDE SEQUENCE [LARGE SCALE GENOMIC DNA]</scope>
    <source>
        <strain evidence="3 4">CECT 8236</strain>
    </source>
</reference>
<dbReference type="SUPFAM" id="SSF55166">
    <property type="entry name" value="Hedgehog/DD-peptidase"/>
    <property type="match status" value="1"/>
</dbReference>
<dbReference type="Proteomes" id="UP000256869">
    <property type="component" value="Unassembled WGS sequence"/>
</dbReference>
<evidence type="ECO:0000259" key="2">
    <source>
        <dbReference type="Pfam" id="PF02557"/>
    </source>
</evidence>
<dbReference type="Pfam" id="PF02557">
    <property type="entry name" value="VanY"/>
    <property type="match status" value="1"/>
</dbReference>
<dbReference type="PANTHER" id="PTHR34385">
    <property type="entry name" value="D-ALANYL-D-ALANINE CARBOXYPEPTIDASE"/>
    <property type="match status" value="1"/>
</dbReference>
<evidence type="ECO:0000313" key="3">
    <source>
        <dbReference type="EMBL" id="RED52634.1"/>
    </source>
</evidence>
<feature type="domain" description="D-alanyl-D-alanine carboxypeptidase-like core" evidence="2">
    <location>
        <begin position="106"/>
        <end position="220"/>
    </location>
</feature>
<comment type="caution">
    <text evidence="3">The sequence shown here is derived from an EMBL/GenBank/DDBJ whole genome shotgun (WGS) entry which is preliminary data.</text>
</comment>
<dbReference type="RefSeq" id="WP_115995757.1">
    <property type="nucleotide sequence ID" value="NZ_QRDY01000033.1"/>
</dbReference>
<dbReference type="InterPro" id="IPR052179">
    <property type="entry name" value="DD-CPase-like"/>
</dbReference>
<dbReference type="CDD" id="cd14852">
    <property type="entry name" value="LD-carboxypeptidase"/>
    <property type="match status" value="1"/>
</dbReference>
<dbReference type="InterPro" id="IPR009045">
    <property type="entry name" value="Zn_M74/Hedgehog-like"/>
</dbReference>
<dbReference type="Gene3D" id="3.30.1380.10">
    <property type="match status" value="1"/>
</dbReference>
<keyword evidence="4" id="KW-1185">Reference proteome</keyword>
<feature type="region of interest" description="Disordered" evidence="1">
    <location>
        <begin position="32"/>
        <end position="51"/>
    </location>
</feature>
<dbReference type="Gene3D" id="3.30.200.180">
    <property type="match status" value="1"/>
</dbReference>
<name>A0A3D9HT09_9BACL</name>
<dbReference type="InterPro" id="IPR058193">
    <property type="entry name" value="VanY/YodJ_core_dom"/>
</dbReference>
<dbReference type="EMBL" id="QRDY01000033">
    <property type="protein sequence ID" value="RED52634.1"/>
    <property type="molecule type" value="Genomic_DNA"/>
</dbReference>
<accession>A0A3D9HT09</accession>
<organism evidence="3 4">
    <name type="scientific">Cohnella lupini</name>
    <dbReference type="NCBI Taxonomy" id="1294267"/>
    <lineage>
        <taxon>Bacteria</taxon>
        <taxon>Bacillati</taxon>
        <taxon>Bacillota</taxon>
        <taxon>Bacilli</taxon>
        <taxon>Bacillales</taxon>
        <taxon>Paenibacillaceae</taxon>
        <taxon>Cohnella</taxon>
    </lineage>
</organism>
<dbReference type="AlphaFoldDB" id="A0A3D9HT09"/>
<dbReference type="OrthoDB" id="9792074at2"/>
<proteinExistence type="predicted"/>
<dbReference type="GO" id="GO:0006508">
    <property type="term" value="P:proteolysis"/>
    <property type="evidence" value="ECO:0007669"/>
    <property type="project" value="InterPro"/>
</dbReference>
<evidence type="ECO:0000256" key="1">
    <source>
        <dbReference type="SAM" id="MobiDB-lite"/>
    </source>
</evidence>
<dbReference type="InterPro" id="IPR003709">
    <property type="entry name" value="VanY-like_core_dom"/>
</dbReference>
<keyword evidence="3" id="KW-0645">Protease</keyword>
<dbReference type="GO" id="GO:0004180">
    <property type="term" value="F:carboxypeptidase activity"/>
    <property type="evidence" value="ECO:0007669"/>
    <property type="project" value="UniProtKB-KW"/>
</dbReference>
<evidence type="ECO:0000313" key="4">
    <source>
        <dbReference type="Proteomes" id="UP000256869"/>
    </source>
</evidence>
<dbReference type="PANTHER" id="PTHR34385:SF1">
    <property type="entry name" value="PEPTIDOGLYCAN L-ALANYL-D-GLUTAMATE ENDOPEPTIDASE CWLK"/>
    <property type="match status" value="1"/>
</dbReference>
<keyword evidence="3" id="KW-0121">Carboxypeptidase</keyword>
<gene>
    <name evidence="3" type="ORF">DFP95_13332</name>
</gene>